<gene>
    <name evidence="1" type="ORF">EG028_26720</name>
</gene>
<evidence type="ECO:0000313" key="2">
    <source>
        <dbReference type="Proteomes" id="UP000279089"/>
    </source>
</evidence>
<dbReference type="Gene3D" id="3.10.450.360">
    <property type="match status" value="1"/>
</dbReference>
<keyword evidence="2" id="KW-1185">Reference proteome</keyword>
<proteinExistence type="predicted"/>
<reference evidence="2" key="1">
    <citation type="submission" date="2018-11" db="EMBL/GenBank/DDBJ databases">
        <title>Chitinophaga lutea sp.nov., isolate from arsenic contaminated soil.</title>
        <authorList>
            <person name="Zong Y."/>
        </authorList>
    </citation>
    <scope>NUCLEOTIDE SEQUENCE [LARGE SCALE GENOMIC DNA]</scope>
    <source>
        <strain evidence="2">YLT18</strain>
    </source>
</reference>
<comment type="caution">
    <text evidence="1">The sequence shown here is derived from an EMBL/GenBank/DDBJ whole genome shotgun (WGS) entry which is preliminary data.</text>
</comment>
<dbReference type="AlphaFoldDB" id="A0A3N4M4Q3"/>
<dbReference type="OrthoDB" id="670761at2"/>
<organism evidence="1 2">
    <name type="scientific">Chitinophaga barathri</name>
    <dbReference type="NCBI Taxonomy" id="1647451"/>
    <lineage>
        <taxon>Bacteria</taxon>
        <taxon>Pseudomonadati</taxon>
        <taxon>Bacteroidota</taxon>
        <taxon>Chitinophagia</taxon>
        <taxon>Chitinophagales</taxon>
        <taxon>Chitinophagaceae</taxon>
        <taxon>Chitinophaga</taxon>
    </lineage>
</organism>
<evidence type="ECO:0000313" key="1">
    <source>
        <dbReference type="EMBL" id="RPD38111.1"/>
    </source>
</evidence>
<dbReference type="SUPFAM" id="SSF160574">
    <property type="entry name" value="BT0923-like"/>
    <property type="match status" value="1"/>
</dbReference>
<dbReference type="Proteomes" id="UP000279089">
    <property type="component" value="Unassembled WGS sequence"/>
</dbReference>
<name>A0A3N4M4Q3_9BACT</name>
<dbReference type="EMBL" id="RMBX01000018">
    <property type="protein sequence ID" value="RPD38111.1"/>
    <property type="molecule type" value="Genomic_DNA"/>
</dbReference>
<accession>A0A3N4M4Q3</accession>
<protein>
    <submittedName>
        <fullName evidence="1">Uncharacterized protein</fullName>
    </submittedName>
</protein>
<sequence length="210" mass="23901">MRAFRPYTIPKPATDAGVRINPKSGQSPFDPSINTYLLANRLSREYFYIIKQHKHKTNFQILKNAIIMKKLILLAAIVLTAATSFGRDISRKVQVAFAQEFAGAANVNWYEVDNNYMAKFTLNARKITAHFDKDGNLIATSRLISDVELPYDVITRLIRKYPDQKINNIVEYVVDGNTFYSIVLEGETHWTTLKSNTSGDIILLKKLQKA</sequence>